<dbReference type="InterPro" id="IPR022383">
    <property type="entry name" value="Lactate/malate_DH_C"/>
</dbReference>
<accession>A0A0B5DM08</accession>
<keyword evidence="2 6" id="KW-0560">Oxidoreductase</keyword>
<dbReference type="Gene3D" id="3.40.50.720">
    <property type="entry name" value="NAD(P)-binding Rossmann-like Domain"/>
    <property type="match status" value="1"/>
</dbReference>
<evidence type="ECO:0000256" key="5">
    <source>
        <dbReference type="PIRSR" id="PIRSR000102-3"/>
    </source>
</evidence>
<dbReference type="SUPFAM" id="SSF56327">
    <property type="entry name" value="LDH C-terminal domain-like"/>
    <property type="match status" value="1"/>
</dbReference>
<dbReference type="EMBL" id="CP023747">
    <property type="protein sequence ID" value="QEV39583.1"/>
    <property type="molecule type" value="Genomic_DNA"/>
</dbReference>
<dbReference type="InterPro" id="IPR015955">
    <property type="entry name" value="Lactate_DH/Glyco_Ohase_4_C"/>
</dbReference>
<name>A0A0B5DM08_9ACTN</name>
<gene>
    <name evidence="10" type="ORF">CP978_14355</name>
    <name evidence="9" type="ORF">SNOD_14030</name>
</gene>
<evidence type="ECO:0000256" key="6">
    <source>
        <dbReference type="RuleBase" id="RU003369"/>
    </source>
</evidence>
<dbReference type="EMBL" id="CP009313">
    <property type="protein sequence ID" value="AJE41042.1"/>
    <property type="molecule type" value="Genomic_DNA"/>
</dbReference>
<protein>
    <submittedName>
        <fullName evidence="9">Lactate dehydrogenase</fullName>
    </submittedName>
</protein>
<evidence type="ECO:0000313" key="11">
    <source>
        <dbReference type="Proteomes" id="UP000031526"/>
    </source>
</evidence>
<evidence type="ECO:0000313" key="9">
    <source>
        <dbReference type="EMBL" id="AJE41042.1"/>
    </source>
</evidence>
<dbReference type="InterPro" id="IPR001236">
    <property type="entry name" value="Lactate/malate_DH_N"/>
</dbReference>
<evidence type="ECO:0000313" key="10">
    <source>
        <dbReference type="EMBL" id="QEV39583.1"/>
    </source>
</evidence>
<dbReference type="GO" id="GO:0004459">
    <property type="term" value="F:L-lactate dehydrogenase (NAD+) activity"/>
    <property type="evidence" value="ECO:0007669"/>
    <property type="project" value="TreeGrafter"/>
</dbReference>
<dbReference type="RefSeq" id="WP_043440917.1">
    <property type="nucleotide sequence ID" value="NZ_CP009313.1"/>
</dbReference>
<dbReference type="PANTHER" id="PTHR43128">
    <property type="entry name" value="L-2-HYDROXYCARBOXYLATE DEHYDROGENASE (NAD(P)(+))"/>
    <property type="match status" value="1"/>
</dbReference>
<dbReference type="SUPFAM" id="SSF51735">
    <property type="entry name" value="NAD(P)-binding Rossmann-fold domains"/>
    <property type="match status" value="1"/>
</dbReference>
<evidence type="ECO:0000313" key="12">
    <source>
        <dbReference type="Proteomes" id="UP000325763"/>
    </source>
</evidence>
<dbReference type="Pfam" id="PF00056">
    <property type="entry name" value="Ldh_1_N"/>
    <property type="match status" value="1"/>
</dbReference>
<dbReference type="Pfam" id="PF02866">
    <property type="entry name" value="Ldh_1_C"/>
    <property type="match status" value="1"/>
</dbReference>
<feature type="active site" description="Proton acceptor" evidence="4">
    <location>
        <position position="175"/>
    </location>
</feature>
<dbReference type="InterPro" id="IPR036291">
    <property type="entry name" value="NAD(P)-bd_dom_sf"/>
</dbReference>
<dbReference type="Proteomes" id="UP000325763">
    <property type="component" value="Chromosome"/>
</dbReference>
<comment type="similarity">
    <text evidence="1">Belongs to the LDH/MDH superfamily. LDH family.</text>
</comment>
<dbReference type="Gene3D" id="3.90.110.10">
    <property type="entry name" value="Lactate dehydrogenase/glycoside hydrolase, family 4, C-terminal"/>
    <property type="match status" value="1"/>
</dbReference>
<dbReference type="STRING" id="40318.SNOD_14030"/>
<dbReference type="GO" id="GO:0006089">
    <property type="term" value="P:lactate metabolic process"/>
    <property type="evidence" value="ECO:0007669"/>
    <property type="project" value="TreeGrafter"/>
</dbReference>
<evidence type="ECO:0000256" key="4">
    <source>
        <dbReference type="PIRSR" id="PIRSR000102-1"/>
    </source>
</evidence>
<evidence type="ECO:0000259" key="7">
    <source>
        <dbReference type="Pfam" id="PF00056"/>
    </source>
</evidence>
<feature type="domain" description="Lactate/malate dehydrogenase C-terminal" evidence="8">
    <location>
        <begin position="146"/>
        <end position="201"/>
    </location>
</feature>
<reference evidence="11" key="1">
    <citation type="submission" date="2014-09" db="EMBL/GenBank/DDBJ databases">
        <title>Sequence of the Streptomyces nodosus genome.</title>
        <authorList>
            <person name="Sweeney P."/>
            <person name="Stephens N."/>
            <person name="Murphy C."/>
            <person name="Caffrey P."/>
        </authorList>
    </citation>
    <scope>NUCLEOTIDE SEQUENCE [LARGE SCALE GENOMIC DNA]</scope>
    <source>
        <strain evidence="11">ATCC 14899</strain>
    </source>
</reference>
<feature type="binding site" evidence="5">
    <location>
        <position position="99"/>
    </location>
    <ligand>
        <name>NAD(+)</name>
        <dbReference type="ChEBI" id="CHEBI:57540"/>
    </ligand>
</feature>
<evidence type="ECO:0000256" key="3">
    <source>
        <dbReference type="ARBA" id="ARBA00023027"/>
    </source>
</evidence>
<reference evidence="10 12" key="3">
    <citation type="submission" date="2017-09" db="EMBL/GenBank/DDBJ databases">
        <title>Streptomyces genome completion.</title>
        <authorList>
            <person name="Lee N."/>
            <person name="Cho B.-K."/>
        </authorList>
    </citation>
    <scope>NUCLEOTIDE SEQUENCE [LARGE SCALE GENOMIC DNA]</scope>
    <source>
        <strain evidence="10 12">ATCC 14899</strain>
    </source>
</reference>
<keyword evidence="11" id="KW-1185">Reference proteome</keyword>
<dbReference type="Proteomes" id="UP000031526">
    <property type="component" value="Chromosome"/>
</dbReference>
<organism evidence="9 11">
    <name type="scientific">Streptomyces nodosus</name>
    <dbReference type="NCBI Taxonomy" id="40318"/>
    <lineage>
        <taxon>Bacteria</taxon>
        <taxon>Bacillati</taxon>
        <taxon>Actinomycetota</taxon>
        <taxon>Actinomycetes</taxon>
        <taxon>Kitasatosporales</taxon>
        <taxon>Streptomycetaceae</taxon>
        <taxon>Streptomyces</taxon>
    </lineage>
</organism>
<keyword evidence="3 5" id="KW-0520">NAD</keyword>
<evidence type="ECO:0000256" key="2">
    <source>
        <dbReference type="ARBA" id="ARBA00023002"/>
    </source>
</evidence>
<dbReference type="InterPro" id="IPR001557">
    <property type="entry name" value="L-lactate/malate_DH"/>
</dbReference>
<reference evidence="9 11" key="2">
    <citation type="journal article" date="2016" name="Appl. Microbiol. Biotechnol.">
        <title>Exploiting the genome sequence of Streptomyces nodosus for enhanced antibiotic production.</title>
        <authorList>
            <person name="Sweeney P."/>
            <person name="Murphy C.D."/>
            <person name="Caffrey P."/>
        </authorList>
    </citation>
    <scope>NUCLEOTIDE SEQUENCE [LARGE SCALE GENOMIC DNA]</scope>
    <source>
        <strain evidence="9 11">ATCC 14899</strain>
    </source>
</reference>
<feature type="binding site" evidence="5">
    <location>
        <begin position="120"/>
        <end position="122"/>
    </location>
    <ligand>
        <name>NAD(+)</name>
        <dbReference type="ChEBI" id="CHEBI:57540"/>
    </ligand>
</feature>
<dbReference type="KEGG" id="snq:CP978_14355"/>
<dbReference type="PANTHER" id="PTHR43128:SF16">
    <property type="entry name" value="L-LACTATE DEHYDROGENASE"/>
    <property type="match status" value="1"/>
</dbReference>
<dbReference type="OrthoDB" id="9802969at2"/>
<dbReference type="PIRSF" id="PIRSF000102">
    <property type="entry name" value="Lac_mal_DH"/>
    <property type="match status" value="1"/>
</dbReference>
<evidence type="ECO:0000259" key="8">
    <source>
        <dbReference type="Pfam" id="PF02866"/>
    </source>
</evidence>
<dbReference type="HOGENOM" id="CLU_045401_2_2_11"/>
<sequence length="301" mass="31367">MSGPGVGIVGAGAVGQTVAASLVTAGLPERLLVVSRRPGPVQGLAADLQDLAHTARSRSLVEVGEVADLHGCDAVVIVLRTDFKNTAERDIRRGGAAANAPALGELARELRGYGGTVLVVTNPVDLMARRFADVSGCSRVFGIGSNLDSARYRLLLAGYAQVSPELVRGHVIGEHGDRAVVCASTTTVGSRPVAVSVRAVVEDLQRRPALIRNGIGRTRCGPAGAVLSTLRKVLGLVDGIEELSVPYGDVYLGIPLRFTGGQAAPSLPSLTRFERLRLDSAASSLRDAYAQLPALPERIAT</sequence>
<evidence type="ECO:0000256" key="1">
    <source>
        <dbReference type="ARBA" id="ARBA00006054"/>
    </source>
</evidence>
<dbReference type="PRINTS" id="PR00086">
    <property type="entry name" value="LLDHDRGNASE"/>
</dbReference>
<dbReference type="AlphaFoldDB" id="A0A0B5DM08"/>
<feature type="domain" description="Lactate/malate dehydrogenase N-terminal" evidence="7">
    <location>
        <begin position="6"/>
        <end position="138"/>
    </location>
</feature>
<proteinExistence type="inferred from homology"/>
<feature type="binding site" evidence="5">
    <location>
        <begin position="10"/>
        <end position="15"/>
    </location>
    <ligand>
        <name>NAD(+)</name>
        <dbReference type="ChEBI" id="CHEBI:57540"/>
    </ligand>
</feature>